<dbReference type="Pfam" id="PF00910">
    <property type="entry name" value="RNA_helicase"/>
    <property type="match status" value="1"/>
</dbReference>
<proteinExistence type="predicted"/>
<evidence type="ECO:0000256" key="8">
    <source>
        <dbReference type="ARBA" id="ARBA00022840"/>
    </source>
</evidence>
<evidence type="ECO:0000256" key="6">
    <source>
        <dbReference type="ARBA" id="ARBA00022801"/>
    </source>
</evidence>
<evidence type="ECO:0000256" key="1">
    <source>
        <dbReference type="ARBA" id="ARBA00022484"/>
    </source>
</evidence>
<dbReference type="GO" id="GO:0039694">
    <property type="term" value="P:viral RNA genome replication"/>
    <property type="evidence" value="ECO:0007669"/>
    <property type="project" value="InterPro"/>
</dbReference>
<dbReference type="CDD" id="cd23195">
    <property type="entry name" value="Marnaviridae_RdRp"/>
    <property type="match status" value="1"/>
</dbReference>
<dbReference type="InterPro" id="IPR043504">
    <property type="entry name" value="Peptidase_S1_PA_chymotrypsin"/>
</dbReference>
<dbReference type="PROSITE" id="PS50507">
    <property type="entry name" value="RDRP_SSRNA_POS"/>
    <property type="match status" value="1"/>
</dbReference>
<evidence type="ECO:0000256" key="2">
    <source>
        <dbReference type="ARBA" id="ARBA00022670"/>
    </source>
</evidence>
<keyword evidence="7" id="KW-0788">Thiol protease</keyword>
<keyword evidence="10" id="KW-1133">Transmembrane helix</keyword>
<dbReference type="EMBL" id="AB973945">
    <property type="protein sequence ID" value="BAP16719.1"/>
    <property type="molecule type" value="Genomic_RNA"/>
</dbReference>
<reference evidence="13" key="2">
    <citation type="submission" date="2014-07" db="EMBL/GenBank/DDBJ databases">
        <authorList>
            <person name="Kimura K."/>
            <person name="Tomaru Y."/>
        </authorList>
    </citation>
    <scope>NUCLEOTIDE SEQUENCE</scope>
    <source>
        <strain evidence="13">AglaRNAV</strain>
    </source>
</reference>
<keyword evidence="6" id="KW-0378">Hydrolase</keyword>
<dbReference type="InterPro" id="IPR000605">
    <property type="entry name" value="Helicase_SF3_ssDNA/RNA_vir"/>
</dbReference>
<keyword evidence="2" id="KW-0645">Protease</keyword>
<dbReference type="InterPro" id="IPR007094">
    <property type="entry name" value="RNA-dir_pol_PSvirus"/>
</dbReference>
<dbReference type="GO" id="GO:0003723">
    <property type="term" value="F:RNA binding"/>
    <property type="evidence" value="ECO:0007669"/>
    <property type="project" value="InterPro"/>
</dbReference>
<dbReference type="GO" id="GO:0003968">
    <property type="term" value="F:RNA-directed RNA polymerase activity"/>
    <property type="evidence" value="ECO:0007669"/>
    <property type="project" value="UniProtKB-KW"/>
</dbReference>
<reference evidence="13" key="1">
    <citation type="journal article" date="2012" name="ISME J.">
        <title>First evidence for the existence of pennate diatom viruses.</title>
        <authorList>
            <person name="Tomaru Y."/>
            <person name="Toyoda K."/>
            <person name="Kimura K."/>
            <person name="Hata N."/>
            <person name="Yoshida M."/>
            <person name="Nagasaki K."/>
        </authorList>
    </citation>
    <scope>NUCLEOTIDE SEQUENCE [LARGE SCALE GENOMIC DNA]</scope>
    <source>
        <strain evidence="13">AglaRNAV</strain>
    </source>
</reference>
<dbReference type="RefSeq" id="YP_009047193.1">
    <property type="nucleotide sequence ID" value="NC_024489.1"/>
</dbReference>
<keyword evidence="1" id="KW-0696">RNA-directed RNA polymerase</keyword>
<evidence type="ECO:0000256" key="7">
    <source>
        <dbReference type="ARBA" id="ARBA00022807"/>
    </source>
</evidence>
<evidence type="ECO:0000259" key="12">
    <source>
        <dbReference type="PROSITE" id="PS51218"/>
    </source>
</evidence>
<organism evidence="13 14">
    <name type="scientific">Asterionellopsis glacialis RNA virus</name>
    <dbReference type="NCBI Taxonomy" id="1522179"/>
    <lineage>
        <taxon>Viruses</taxon>
        <taxon>Riboviria</taxon>
        <taxon>Orthornavirae</taxon>
        <taxon>Pisuviricota</taxon>
        <taxon>Pisoniviricetes</taxon>
        <taxon>Picornavirales</taxon>
        <taxon>Marnaviridae</taxon>
        <taxon>Kusarnavirus</taxon>
        <taxon>Kusarnavirus tomaruii</taxon>
        <taxon>Astarnavirus</taxon>
    </lineage>
</organism>
<keyword evidence="10" id="KW-0812">Transmembrane</keyword>
<dbReference type="GO" id="GO:0005524">
    <property type="term" value="F:ATP binding"/>
    <property type="evidence" value="ECO:0007669"/>
    <property type="project" value="UniProtKB-KW"/>
</dbReference>
<dbReference type="SUPFAM" id="SSF52540">
    <property type="entry name" value="P-loop containing nucleoside triphosphate hydrolases"/>
    <property type="match status" value="1"/>
</dbReference>
<dbReference type="KEGG" id="vg:19893483"/>
<keyword evidence="8" id="KW-0067">ATP-binding</keyword>
<feature type="transmembrane region" description="Helical" evidence="10">
    <location>
        <begin position="733"/>
        <end position="752"/>
    </location>
</feature>
<dbReference type="Pfam" id="PF00680">
    <property type="entry name" value="RdRP_1"/>
    <property type="match status" value="1"/>
</dbReference>
<dbReference type="InterPro" id="IPR009003">
    <property type="entry name" value="Peptidase_S1_PA"/>
</dbReference>
<feature type="domain" description="RdRp catalytic" evidence="11">
    <location>
        <begin position="1346"/>
        <end position="1478"/>
    </location>
</feature>
<evidence type="ECO:0000313" key="14">
    <source>
        <dbReference type="Proteomes" id="UP000202020"/>
    </source>
</evidence>
<dbReference type="Gene3D" id="3.30.70.270">
    <property type="match status" value="1"/>
</dbReference>
<dbReference type="InterPro" id="IPR043502">
    <property type="entry name" value="DNA/RNA_pol_sf"/>
</dbReference>
<keyword evidence="10" id="KW-0472">Membrane</keyword>
<keyword evidence="14" id="KW-1185">Reference proteome</keyword>
<dbReference type="InterPro" id="IPR014759">
    <property type="entry name" value="Helicase_SF3_ssRNA_vir"/>
</dbReference>
<evidence type="ECO:0000256" key="10">
    <source>
        <dbReference type="SAM" id="Phobius"/>
    </source>
</evidence>
<sequence length="1614" mass="183373">MFMYSMIMAVLMVLFTASAEALALDNFVVNSLYWELPLYEVIMWISLIHSFILPFTHFRVNTTRKSFPQWIIVFFSLTSAIFNFANIKSMAIMYNMPVILNLLLFWLDIICHFLLDIQSGKGERRDHYAKKQKNKRNAAKKRAMSAQLMQRAKDETKRCSINKKQPKLESQVGKKDFMNLAYDMSDEAVDYVGRIWLYFRSVMEEFQIPSIPWDALTNVKSICEENLPRIVNSELIQKFNFILSLFVAIGWLKRIELSLWGVCVFKTQPLHRTVTLVEVFKEIWSLGQKFMASFLQFVETGDVTVFWNDTPKSEFEDLYTRIVSEWPLIDVGRTGTLDFASFDRELDNCINYSIEQLKTCKDGERTYYSSRLLALRKVAVGRCKQKKGTLREAPFAVLFTGGSSVGKTCIASGIGRYVAGVGGYDNTPENCFSLNEQDKFMSGIATHHTIIRIDDICQTTPDKASENPLEKIIMLCNNQPMPATVAEAEKKGQIMLDPRVVTATTNIADLNAATWVVEPEAIYRRFNMHIEQKVRPEFCKEGTKRLDGSKIAHMAHHTFPDYALFRPYTIVVRPNTSSSKGMDKVTQSFERKYPFGENTWVDIKQLLELLREEATAHFEQQRSFVAGQLANAELPICTSCGAPSELCSCDELDSQVGLPGVALVRDWYLALEERICSQIDIWLYECFMSRPGMLFIGFNYREAINEAVQQYAVNLVIVILMVLFYELNGAKYGAFVLIFAFCVYFSFLYWKVMQMRAEMITRWTTCPRPSVWFGELSWDTKKKFLYTFGGLWLWRILRTAATLYFNTLKIDQSGEDTGTNQGFEKNEKTHQEGETPWWGDVGRIIRESRNKFSIERGEKAATTSVDRMIDVLKKRQCVIEKEDGEFCNIVPLESNLWVLPTHIIPSSPMKATIRRPAGNHCSVMLDPASIVSCKGDLSIWFLPEMGDQKDITGYLPLKIVKGDKNIECKMVFNDGNIVKISEKFLATYGRVVTTRGGFFLGTNYSFPVNTFNGLCMGTLVGLGKKQHIVGFHLAGKNRKGGSGTLLLSDYQAAKEKLMLRPSVLVSHSSTPFETKIQDVDVGPLKAPNEKCVTRSLPLGSKIKVIGAHNKPSSSPSSKVVKSVISDSVTKIMNIEKQHDKPQSMSNIRHKEVDIAGKVDTVFEIDQDRLDRAYVDYATTIIDGLNKKELNQVRIISDDANMSGLDGVLGVNAINFASSRGFPHTGPKTNIVEESDRMVEGISCVRDAPPELWEEVKRLEDILASGKRINTVFKGSLKDEPTKMTKDKVRVFAACNFATILLVRKYYLSLAALVQRNQKLFECAVGVVQQSPEWTDIFKHIGKYGWERGIAGDYAKFDARMSARFMLAAFKILIQVAEKSGNYSDRDLVIMRGLATEITYPTYDYFGTLVQFFGSNPSGHPLTVIINSLVNSLYMRYAYYTIAKEESWWRTPAFREVVSLMTYGDDNIMSVKKGYPGINHTRIAEVFASMGIKYTMADKDAESVPYIDLSTASFLKHFAVWDDELKLYRCPCEEGSIAKMLHAHMQSGVLSMEQSSAEAISNVSLKYFEFGREVYEEKRDQLMQVANESGIMGYVSDLPSYDERLEWYREKFDCA</sequence>
<dbReference type="PROSITE" id="PS51218">
    <property type="entry name" value="SF3_HELICASE_2"/>
    <property type="match status" value="1"/>
</dbReference>
<evidence type="ECO:0000313" key="13">
    <source>
        <dbReference type="EMBL" id="BAP16719.1"/>
    </source>
</evidence>
<dbReference type="Proteomes" id="UP000202020">
    <property type="component" value="Segment"/>
</dbReference>
<dbReference type="SUPFAM" id="SSF50494">
    <property type="entry name" value="Trypsin-like serine proteases"/>
    <property type="match status" value="1"/>
</dbReference>
<keyword evidence="5" id="KW-0547">Nucleotide-binding</keyword>
<feature type="domain" description="SF3 helicase" evidence="12">
    <location>
        <begin position="369"/>
        <end position="547"/>
    </location>
</feature>
<evidence type="ECO:0000259" key="11">
    <source>
        <dbReference type="PROSITE" id="PS50507"/>
    </source>
</evidence>
<dbReference type="SUPFAM" id="SSF56672">
    <property type="entry name" value="DNA/RNA polymerases"/>
    <property type="match status" value="1"/>
</dbReference>
<keyword evidence="9" id="KW-0693">Viral RNA replication</keyword>
<accession>A0A077JBM9</accession>
<evidence type="ECO:0000256" key="4">
    <source>
        <dbReference type="ARBA" id="ARBA00022695"/>
    </source>
</evidence>
<dbReference type="InterPro" id="IPR027417">
    <property type="entry name" value="P-loop_NTPase"/>
</dbReference>
<evidence type="ECO:0000256" key="3">
    <source>
        <dbReference type="ARBA" id="ARBA00022679"/>
    </source>
</evidence>
<dbReference type="GO" id="GO:0006351">
    <property type="term" value="P:DNA-templated transcription"/>
    <property type="evidence" value="ECO:0007669"/>
    <property type="project" value="InterPro"/>
</dbReference>
<feature type="transmembrane region" description="Helical" evidence="10">
    <location>
        <begin position="91"/>
        <end position="115"/>
    </location>
</feature>
<feature type="transmembrane region" description="Helical" evidence="10">
    <location>
        <begin position="67"/>
        <end position="85"/>
    </location>
</feature>
<evidence type="ECO:0000256" key="5">
    <source>
        <dbReference type="ARBA" id="ARBA00022741"/>
    </source>
</evidence>
<feature type="transmembrane region" description="Helical" evidence="10">
    <location>
        <begin position="711"/>
        <end position="727"/>
    </location>
</feature>
<protein>
    <submittedName>
        <fullName evidence="13">Predicted replication-associated protein</fullName>
    </submittedName>
</protein>
<name>A0A077JBM9_9VIRU</name>
<feature type="transmembrane region" description="Helical" evidence="10">
    <location>
        <begin position="37"/>
        <end position="55"/>
    </location>
</feature>
<keyword evidence="3" id="KW-0808">Transferase</keyword>
<dbReference type="Gene3D" id="2.40.10.10">
    <property type="entry name" value="Trypsin-like serine proteases"/>
    <property type="match status" value="2"/>
</dbReference>
<dbReference type="InterPro" id="IPR001205">
    <property type="entry name" value="RNA-dir_pol_C"/>
</dbReference>
<evidence type="ECO:0000256" key="9">
    <source>
        <dbReference type="ARBA" id="ARBA00022953"/>
    </source>
</evidence>
<dbReference type="GO" id="GO:0006508">
    <property type="term" value="P:proteolysis"/>
    <property type="evidence" value="ECO:0007669"/>
    <property type="project" value="UniProtKB-KW"/>
</dbReference>
<keyword evidence="4" id="KW-0548">Nucleotidyltransferase</keyword>
<dbReference type="InterPro" id="IPR043128">
    <property type="entry name" value="Rev_trsase/Diguanyl_cyclase"/>
</dbReference>
<dbReference type="GeneID" id="19893483"/>
<dbReference type="GO" id="GO:0008234">
    <property type="term" value="F:cysteine-type peptidase activity"/>
    <property type="evidence" value="ECO:0007669"/>
    <property type="project" value="UniProtKB-KW"/>
</dbReference>
<dbReference type="GO" id="GO:0003724">
    <property type="term" value="F:RNA helicase activity"/>
    <property type="evidence" value="ECO:0007669"/>
    <property type="project" value="InterPro"/>
</dbReference>